<evidence type="ECO:0000259" key="1">
    <source>
        <dbReference type="Pfam" id="PF08281"/>
    </source>
</evidence>
<dbReference type="GO" id="GO:0003677">
    <property type="term" value="F:DNA binding"/>
    <property type="evidence" value="ECO:0007669"/>
    <property type="project" value="InterPro"/>
</dbReference>
<dbReference type="SUPFAM" id="SSF88659">
    <property type="entry name" value="Sigma3 and sigma4 domains of RNA polymerase sigma factors"/>
    <property type="match status" value="1"/>
</dbReference>
<dbReference type="OrthoDB" id="2083683at2"/>
<accession>A0A098MGE7</accession>
<dbReference type="Proteomes" id="UP000029734">
    <property type="component" value="Unassembled WGS sequence"/>
</dbReference>
<dbReference type="InterPro" id="IPR013324">
    <property type="entry name" value="RNA_pol_sigma_r3/r4-like"/>
</dbReference>
<proteinExistence type="predicted"/>
<gene>
    <name evidence="2" type="ORF">PWYN_15625</name>
</gene>
<comment type="caution">
    <text evidence="2">The sequence shown here is derived from an EMBL/GenBank/DDBJ whole genome shotgun (WGS) entry which is preliminary data.</text>
</comment>
<dbReference type="AlphaFoldDB" id="A0A098MGE7"/>
<sequence>MRMNTVKSKPVVAYTDLGEATALNYHLSRNIAQRAYRRADADDKKVISGMVSDCEFIEEWLTTGRRPGNKRGIERRAGYEREILLDPIRMQAFASDSKAGSPANLSDDQRFQLEYALNQLSERERECYTLAHGQCIPHSEIAKMLGITYGSVSEYVQRAQRKISDTVENSLFFV</sequence>
<dbReference type="eggNOG" id="COG1595">
    <property type="taxonomic scope" value="Bacteria"/>
</dbReference>
<dbReference type="GO" id="GO:0016987">
    <property type="term" value="F:sigma factor activity"/>
    <property type="evidence" value="ECO:0007669"/>
    <property type="project" value="InterPro"/>
</dbReference>
<name>A0A098MGE7_9BACL</name>
<dbReference type="InterPro" id="IPR013249">
    <property type="entry name" value="RNA_pol_sigma70_r4_t2"/>
</dbReference>
<organism evidence="2 3">
    <name type="scientific">Paenibacillus wynnii</name>
    <dbReference type="NCBI Taxonomy" id="268407"/>
    <lineage>
        <taxon>Bacteria</taxon>
        <taxon>Bacillati</taxon>
        <taxon>Bacillota</taxon>
        <taxon>Bacilli</taxon>
        <taxon>Bacillales</taxon>
        <taxon>Paenibacillaceae</taxon>
        <taxon>Paenibacillus</taxon>
    </lineage>
</organism>
<dbReference type="CDD" id="cd06171">
    <property type="entry name" value="Sigma70_r4"/>
    <property type="match status" value="1"/>
</dbReference>
<dbReference type="STRING" id="268407.PWYN_15625"/>
<reference evidence="2 3" key="1">
    <citation type="submission" date="2014-08" db="EMBL/GenBank/DDBJ databases">
        <authorList>
            <person name="den Bakker H.C."/>
        </authorList>
    </citation>
    <scope>NUCLEOTIDE SEQUENCE [LARGE SCALE GENOMIC DNA]</scope>
    <source>
        <strain evidence="2 3">DSM 18334</strain>
    </source>
</reference>
<keyword evidence="3" id="KW-1185">Reference proteome</keyword>
<dbReference type="EMBL" id="JQCR01000002">
    <property type="protein sequence ID" value="KGE20612.1"/>
    <property type="molecule type" value="Genomic_DNA"/>
</dbReference>
<dbReference type="Pfam" id="PF08281">
    <property type="entry name" value="Sigma70_r4_2"/>
    <property type="match status" value="1"/>
</dbReference>
<reference evidence="2 3" key="2">
    <citation type="submission" date="2014-10" db="EMBL/GenBank/DDBJ databases">
        <title>Comparative genomics of the Paenibacillus odorifer group.</title>
        <authorList>
            <person name="Tsai Y.-C."/>
            <person name="Martin N."/>
            <person name="Korlach J."/>
            <person name="Wiedmann M."/>
        </authorList>
    </citation>
    <scope>NUCLEOTIDE SEQUENCE [LARGE SCALE GENOMIC DNA]</scope>
    <source>
        <strain evidence="2 3">DSM 18334</strain>
    </source>
</reference>
<dbReference type="GO" id="GO:0006352">
    <property type="term" value="P:DNA-templated transcription initiation"/>
    <property type="evidence" value="ECO:0007669"/>
    <property type="project" value="InterPro"/>
</dbReference>
<dbReference type="InterPro" id="IPR036388">
    <property type="entry name" value="WH-like_DNA-bd_sf"/>
</dbReference>
<evidence type="ECO:0000313" key="3">
    <source>
        <dbReference type="Proteomes" id="UP000029734"/>
    </source>
</evidence>
<feature type="domain" description="RNA polymerase sigma factor 70 region 4 type 2" evidence="1">
    <location>
        <begin position="111"/>
        <end position="162"/>
    </location>
</feature>
<dbReference type="Gene3D" id="1.10.10.10">
    <property type="entry name" value="Winged helix-like DNA-binding domain superfamily/Winged helix DNA-binding domain"/>
    <property type="match status" value="1"/>
</dbReference>
<evidence type="ECO:0000313" key="2">
    <source>
        <dbReference type="EMBL" id="KGE20612.1"/>
    </source>
</evidence>
<protein>
    <submittedName>
        <fullName evidence="2">RNA polymerase subunit sigma-24</fullName>
    </submittedName>
</protein>